<feature type="region of interest" description="Disordered" evidence="1">
    <location>
        <begin position="236"/>
        <end position="262"/>
    </location>
</feature>
<organism evidence="2 3">
    <name type="scientific">Phrynocephalus forsythii</name>
    <dbReference type="NCBI Taxonomy" id="171643"/>
    <lineage>
        <taxon>Eukaryota</taxon>
        <taxon>Metazoa</taxon>
        <taxon>Chordata</taxon>
        <taxon>Craniata</taxon>
        <taxon>Vertebrata</taxon>
        <taxon>Euteleostomi</taxon>
        <taxon>Lepidosauria</taxon>
        <taxon>Squamata</taxon>
        <taxon>Bifurcata</taxon>
        <taxon>Unidentata</taxon>
        <taxon>Episquamata</taxon>
        <taxon>Toxicofera</taxon>
        <taxon>Iguania</taxon>
        <taxon>Acrodonta</taxon>
        <taxon>Agamidae</taxon>
        <taxon>Agaminae</taxon>
        <taxon>Phrynocephalus</taxon>
    </lineage>
</organism>
<name>A0A9Q1B8Q4_9SAUR</name>
<evidence type="ECO:0000313" key="3">
    <source>
        <dbReference type="Proteomes" id="UP001142489"/>
    </source>
</evidence>
<comment type="caution">
    <text evidence="2">The sequence shown here is derived from an EMBL/GenBank/DDBJ whole genome shotgun (WGS) entry which is preliminary data.</text>
</comment>
<protein>
    <submittedName>
        <fullName evidence="2">Uncharacterized protein</fullName>
    </submittedName>
</protein>
<evidence type="ECO:0000313" key="2">
    <source>
        <dbReference type="EMBL" id="KAJ7345181.1"/>
    </source>
</evidence>
<accession>A0A9Q1B8Q4</accession>
<dbReference type="Proteomes" id="UP001142489">
    <property type="component" value="Unassembled WGS sequence"/>
</dbReference>
<feature type="region of interest" description="Disordered" evidence="1">
    <location>
        <begin position="140"/>
        <end position="159"/>
    </location>
</feature>
<proteinExistence type="predicted"/>
<feature type="non-terminal residue" evidence="2">
    <location>
        <position position="342"/>
    </location>
</feature>
<dbReference type="EMBL" id="JAPFRF010000001">
    <property type="protein sequence ID" value="KAJ7345181.1"/>
    <property type="molecule type" value="Genomic_DNA"/>
</dbReference>
<reference evidence="2" key="1">
    <citation type="journal article" date="2023" name="DNA Res.">
        <title>Chromosome-level genome assembly of Phrynocephalus forsythii using third-generation DNA sequencing and Hi-C analysis.</title>
        <authorList>
            <person name="Qi Y."/>
            <person name="Zhao W."/>
            <person name="Zhao Y."/>
            <person name="Niu C."/>
            <person name="Cao S."/>
            <person name="Zhang Y."/>
        </authorList>
    </citation>
    <scope>NUCLEOTIDE SEQUENCE</scope>
    <source>
        <tissue evidence="2">Muscle</tissue>
    </source>
</reference>
<dbReference type="AlphaFoldDB" id="A0A9Q1B8Q4"/>
<keyword evidence="3" id="KW-1185">Reference proteome</keyword>
<gene>
    <name evidence="2" type="ORF">JRQ81_001131</name>
</gene>
<sequence length="342" mass="39069">VFLQDCSNLDCISRSKKIDCSVPPPDKSSSQTFETMCRKTLKLAWDTEPNTIDQLKKTLDYKFLELLVLFESRSNISDRLKKAEATDQSCNQQFLDQLRPLLKSPDGKLAQHVRDLFYPNLREEPTQSKRAFISADDQRITSSKKKTIPPRSKSAPALRSVEPESWTMVTPVPHISCPCYPQRTYTPVITEEDLMAVERGKTDIYFKMQTSETKRIRYFQQKMDSYISEYGGGVALKKQHPPRPKSVPSMQRPSTTRKVSRGTNRFENLSAPRRRFPFQSFSEAAAGEAYKRGVAMPAELGEPRSTALKWARKLGIKEPMESWEFTSLSKELSSGFKKPSSF</sequence>
<evidence type="ECO:0000256" key="1">
    <source>
        <dbReference type="SAM" id="MobiDB-lite"/>
    </source>
</evidence>
<dbReference type="OrthoDB" id="6089094at2759"/>
<feature type="compositionally biased region" description="Polar residues" evidence="1">
    <location>
        <begin position="248"/>
        <end position="262"/>
    </location>
</feature>